<evidence type="ECO:0000256" key="9">
    <source>
        <dbReference type="ARBA" id="ARBA00023128"/>
    </source>
</evidence>
<evidence type="ECO:0000256" key="10">
    <source>
        <dbReference type="ARBA" id="ARBA00023146"/>
    </source>
</evidence>
<evidence type="ECO:0000256" key="4">
    <source>
        <dbReference type="ARBA" id="ARBA00022598"/>
    </source>
</evidence>
<feature type="domain" description="FDX-ACB" evidence="18">
    <location>
        <begin position="367"/>
        <end position="458"/>
    </location>
</feature>
<keyword evidence="8" id="KW-0809">Transit peptide</keyword>
<name>A0AAF0IY71_9BASI</name>
<evidence type="ECO:0000313" key="19">
    <source>
        <dbReference type="EMBL" id="WFD17950.1"/>
    </source>
</evidence>
<dbReference type="PROSITE" id="PS51447">
    <property type="entry name" value="FDX_ACB"/>
    <property type="match status" value="1"/>
</dbReference>
<evidence type="ECO:0000256" key="16">
    <source>
        <dbReference type="ARBA" id="ARBA00073229"/>
    </source>
</evidence>
<dbReference type="NCBIfam" id="TIGR00469">
    <property type="entry name" value="pheS_mito"/>
    <property type="match status" value="1"/>
</dbReference>
<dbReference type="Gene3D" id="3.40.50.1820">
    <property type="entry name" value="alpha/beta hydrolase"/>
    <property type="match status" value="1"/>
</dbReference>
<dbReference type="GO" id="GO:0005524">
    <property type="term" value="F:ATP binding"/>
    <property type="evidence" value="ECO:0007669"/>
    <property type="project" value="UniProtKB-KW"/>
</dbReference>
<dbReference type="InterPro" id="IPR002319">
    <property type="entry name" value="Phenylalanyl-tRNA_Synthase"/>
</dbReference>
<dbReference type="Proteomes" id="UP001220961">
    <property type="component" value="Chromosome 1"/>
</dbReference>
<keyword evidence="6" id="KW-0067">ATP-binding</keyword>
<protein>
    <recommendedName>
        <fullName evidence="16">Phenylalanine--tRNA ligase, mitochondrial</fullName>
        <ecNumber evidence="3">6.1.1.20</ecNumber>
    </recommendedName>
    <alternativeName>
        <fullName evidence="11">Phenylalanyl-tRNA synthetase</fullName>
    </alternativeName>
</protein>
<dbReference type="InterPro" id="IPR029058">
    <property type="entry name" value="AB_hydrolase_fold"/>
</dbReference>
<keyword evidence="20" id="KW-1185">Reference proteome</keyword>
<evidence type="ECO:0000256" key="7">
    <source>
        <dbReference type="ARBA" id="ARBA00022917"/>
    </source>
</evidence>
<dbReference type="GO" id="GO:0005759">
    <property type="term" value="C:mitochondrial matrix"/>
    <property type="evidence" value="ECO:0007669"/>
    <property type="project" value="UniProtKB-SubCell"/>
</dbReference>
<dbReference type="Pfam" id="PF12697">
    <property type="entry name" value="Abhydrolase_6"/>
    <property type="match status" value="1"/>
</dbReference>
<keyword evidence="5" id="KW-0547">Nucleotide-binding</keyword>
<comment type="subcellular location">
    <subcellularLocation>
        <location evidence="1">Mitochondrion matrix</location>
    </subcellularLocation>
</comment>
<evidence type="ECO:0000256" key="2">
    <source>
        <dbReference type="ARBA" id="ARBA00008226"/>
    </source>
</evidence>
<keyword evidence="7" id="KW-0648">Protein biosynthesis</keyword>
<dbReference type="Gene3D" id="3.30.70.380">
    <property type="entry name" value="Ferrodoxin-fold anticodon-binding domain"/>
    <property type="match status" value="1"/>
</dbReference>
<dbReference type="InterPro" id="IPR045864">
    <property type="entry name" value="aa-tRNA-synth_II/BPL/LPL"/>
</dbReference>
<reference evidence="19" key="1">
    <citation type="submission" date="2023-03" db="EMBL/GenBank/DDBJ databases">
        <title>Mating type loci evolution in Malassezia.</title>
        <authorList>
            <person name="Coelho M.A."/>
        </authorList>
    </citation>
    <scope>NUCLEOTIDE SEQUENCE</scope>
    <source>
        <strain evidence="19">CBS 10434</strain>
    </source>
</reference>
<dbReference type="EMBL" id="CP119908">
    <property type="protein sequence ID" value="WFD17950.1"/>
    <property type="molecule type" value="Genomic_DNA"/>
</dbReference>
<evidence type="ECO:0000256" key="14">
    <source>
        <dbReference type="ARBA" id="ARBA00049255"/>
    </source>
</evidence>
<keyword evidence="10" id="KW-0030">Aminoacyl-tRNA synthetase</keyword>
<comment type="function">
    <text evidence="15">Is responsible for the charging of tRNA(Phe) with phenylalanine in mitochondrial translation.</text>
</comment>
<feature type="domain" description="Aminoacyl-transfer RNA synthetases class-II family profile" evidence="17">
    <location>
        <begin position="79"/>
        <end position="365"/>
    </location>
</feature>
<dbReference type="GO" id="GO:0000049">
    <property type="term" value="F:tRNA binding"/>
    <property type="evidence" value="ECO:0007669"/>
    <property type="project" value="InterPro"/>
</dbReference>
<evidence type="ECO:0000256" key="15">
    <source>
        <dbReference type="ARBA" id="ARBA00057761"/>
    </source>
</evidence>
<evidence type="ECO:0000313" key="20">
    <source>
        <dbReference type="Proteomes" id="UP001220961"/>
    </source>
</evidence>
<gene>
    <name evidence="19" type="primary">MSF1</name>
    <name evidence="19" type="ORF">MCAP1_000161</name>
</gene>
<evidence type="ECO:0000256" key="13">
    <source>
        <dbReference type="ARBA" id="ARBA00048461"/>
    </source>
</evidence>
<keyword evidence="4 19" id="KW-0436">Ligase</keyword>
<dbReference type="PANTHER" id="PTHR11538">
    <property type="entry name" value="PHENYLALANYL-TRNA SYNTHETASE"/>
    <property type="match status" value="1"/>
</dbReference>
<keyword evidence="9" id="KW-0496">Mitochondrion</keyword>
<comment type="catalytic activity">
    <reaction evidence="14">
        <text>tRNA(Phe) + L-phenylalanine + ATP = L-phenylalanyl-tRNA(Phe) + AMP + diphosphate + H(+)</text>
        <dbReference type="Rhea" id="RHEA:19413"/>
        <dbReference type="Rhea" id="RHEA-COMP:9668"/>
        <dbReference type="Rhea" id="RHEA-COMP:9699"/>
        <dbReference type="ChEBI" id="CHEBI:15378"/>
        <dbReference type="ChEBI" id="CHEBI:30616"/>
        <dbReference type="ChEBI" id="CHEBI:33019"/>
        <dbReference type="ChEBI" id="CHEBI:58095"/>
        <dbReference type="ChEBI" id="CHEBI:78442"/>
        <dbReference type="ChEBI" id="CHEBI:78531"/>
        <dbReference type="ChEBI" id="CHEBI:456215"/>
        <dbReference type="EC" id="6.1.1.20"/>
    </reaction>
</comment>
<dbReference type="Gene3D" id="3.30.930.10">
    <property type="entry name" value="Bira Bifunctional Protein, Domain 2"/>
    <property type="match status" value="1"/>
</dbReference>
<dbReference type="InterPro" id="IPR036690">
    <property type="entry name" value="Fdx_antiC-bd_sf"/>
</dbReference>
<evidence type="ECO:0000256" key="8">
    <source>
        <dbReference type="ARBA" id="ARBA00022946"/>
    </source>
</evidence>
<accession>A0AAF0IY71</accession>
<evidence type="ECO:0000256" key="12">
    <source>
        <dbReference type="ARBA" id="ARBA00047591"/>
    </source>
</evidence>
<evidence type="ECO:0000259" key="18">
    <source>
        <dbReference type="PROSITE" id="PS51447"/>
    </source>
</evidence>
<dbReference type="InterPro" id="IPR006195">
    <property type="entry name" value="aa-tRNA-synth_II"/>
</dbReference>
<sequence>MQLKQMRIAPRATIIPSLLADRSLSLIVRAIHMTGARESVTTVHGRDYARDDYTNIPGSIMSRVYPSPQLPYQDFHPLRILREEIEAILGSNYTPIRAPSPVVSTKLNFDELGFPEDHPGRRPSDTYYLNRTTCLRTHTSAHEVETFRQGHLRWLLTADVFRRDEIDSSHYPVFHQMEGASVWDADALRPGGSVEAECEAMELKLRESRIEITDDVDLQEAGGWQAVHLEQNSAAAKLALRHLKASLNTLVHGLFHARWQQEAETGEPLRVRWIPAFFPFTSPSFEVEVWFRGKWLEILGTGIAQQHTLNQAGIPEKLGWAFGLGLERIAMVLFSIPDIRLFWSQDERFLNQFKQADSSLLTFKPYSKYPPCYKDVSFWLPESFHENDLFETVRDQAGDLVEDVVCIDDFVHPKTKKHSRCYRVNYRSMDRNLENEEVNAIHAQVLEQLVTRCQAQLLALFLCGSYMAGCFLLALPEAQRQYLFLHKVRLPPFVKYDQPHKHGMLLGRVRNFYLESTDKTKIGTWHLLPKTVYDKHQHKVNNTHYKLPGSLFEEALRDYPTVIYLHGNGLNRAAPFRRHICQEISNRMNVNVVAIDYRGYGDSTGAPSEDGVIDDAYAAVEYVRSFSLNEETGKRPSLTLMGQSLGTAIATQCALRMYREGIYLDSLVLLAAFKALRPMVTEFKLAGIIPMLGFIDYFPNKDELLDKLLKYNFNTIGALEELVSGYVEDGPVLPPSTLLMHATNDPVIPLYHAEDLYNMVEGKLQAMNKASSYHVWSSKAPELGFVQAIMNKQVLLPERRGRMPGARFVLPRNAAFTYVRLDKGGHDHLLTHNVDALQLMLPQSMTGGGLPAY</sequence>
<proteinExistence type="inferred from homology"/>
<evidence type="ECO:0000256" key="6">
    <source>
        <dbReference type="ARBA" id="ARBA00022840"/>
    </source>
</evidence>
<dbReference type="SUPFAM" id="SSF54991">
    <property type="entry name" value="Anticodon-binding domain of PheRS"/>
    <property type="match status" value="1"/>
</dbReference>
<dbReference type="GO" id="GO:0004826">
    <property type="term" value="F:phenylalanine-tRNA ligase activity"/>
    <property type="evidence" value="ECO:0007669"/>
    <property type="project" value="UniProtKB-EC"/>
</dbReference>
<dbReference type="EC" id="6.1.1.20" evidence="3"/>
<dbReference type="PROSITE" id="PS50862">
    <property type="entry name" value="AA_TRNA_LIGASE_II"/>
    <property type="match status" value="1"/>
</dbReference>
<dbReference type="SUPFAM" id="SSF55681">
    <property type="entry name" value="Class II aaRS and biotin synthetases"/>
    <property type="match status" value="1"/>
</dbReference>
<dbReference type="CDD" id="cd00496">
    <property type="entry name" value="PheRS_alpha_core"/>
    <property type="match status" value="1"/>
</dbReference>
<evidence type="ECO:0000256" key="3">
    <source>
        <dbReference type="ARBA" id="ARBA00012814"/>
    </source>
</evidence>
<evidence type="ECO:0000256" key="1">
    <source>
        <dbReference type="ARBA" id="ARBA00004305"/>
    </source>
</evidence>
<dbReference type="AlphaFoldDB" id="A0AAF0IY71"/>
<dbReference type="InterPro" id="IPR005121">
    <property type="entry name" value="Fdx_antiC-bd"/>
</dbReference>
<evidence type="ECO:0000256" key="5">
    <source>
        <dbReference type="ARBA" id="ARBA00022741"/>
    </source>
</evidence>
<dbReference type="Pfam" id="PF01409">
    <property type="entry name" value="tRNA-synt_2d"/>
    <property type="match status" value="2"/>
</dbReference>
<dbReference type="SUPFAM" id="SSF53474">
    <property type="entry name" value="alpha/beta-Hydrolases"/>
    <property type="match status" value="1"/>
</dbReference>
<dbReference type="PANTHER" id="PTHR11538:SF41">
    <property type="entry name" value="PHENYLALANINE--TRNA LIGASE, MITOCHONDRIAL"/>
    <property type="match status" value="1"/>
</dbReference>
<dbReference type="SMART" id="SM00896">
    <property type="entry name" value="FDX-ACB"/>
    <property type="match status" value="1"/>
</dbReference>
<dbReference type="InterPro" id="IPR004530">
    <property type="entry name" value="Phe-tRNA-synth_IIc_mito"/>
</dbReference>
<evidence type="ECO:0000256" key="11">
    <source>
        <dbReference type="ARBA" id="ARBA00031194"/>
    </source>
</evidence>
<comment type="catalytic activity">
    <reaction evidence="13">
        <text>a monoacylglycerol + H2O = glycerol + a fatty acid + H(+)</text>
        <dbReference type="Rhea" id="RHEA:15245"/>
        <dbReference type="ChEBI" id="CHEBI:15377"/>
        <dbReference type="ChEBI" id="CHEBI:15378"/>
        <dbReference type="ChEBI" id="CHEBI:17408"/>
        <dbReference type="ChEBI" id="CHEBI:17754"/>
        <dbReference type="ChEBI" id="CHEBI:28868"/>
    </reaction>
</comment>
<comment type="similarity">
    <text evidence="2">Belongs to the class-II aminoacyl-tRNA synthetase family.</text>
</comment>
<dbReference type="Pfam" id="PF03147">
    <property type="entry name" value="FDX-ACB"/>
    <property type="match status" value="1"/>
</dbReference>
<dbReference type="FunFam" id="3.30.70.380:FF:000002">
    <property type="entry name" value="phenylalanine--tRNA ligase, mitochondrial"/>
    <property type="match status" value="1"/>
</dbReference>
<dbReference type="InterPro" id="IPR000073">
    <property type="entry name" value="AB_hydrolase_1"/>
</dbReference>
<organism evidence="19 20">
    <name type="scientific">Malassezia caprae</name>
    <dbReference type="NCBI Taxonomy" id="1381934"/>
    <lineage>
        <taxon>Eukaryota</taxon>
        <taxon>Fungi</taxon>
        <taxon>Dikarya</taxon>
        <taxon>Basidiomycota</taxon>
        <taxon>Ustilaginomycotina</taxon>
        <taxon>Malasseziomycetes</taxon>
        <taxon>Malasseziales</taxon>
        <taxon>Malasseziaceae</taxon>
        <taxon>Malassezia</taxon>
    </lineage>
</organism>
<dbReference type="GO" id="GO:0006432">
    <property type="term" value="P:phenylalanyl-tRNA aminoacylation"/>
    <property type="evidence" value="ECO:0007669"/>
    <property type="project" value="InterPro"/>
</dbReference>
<evidence type="ECO:0000259" key="17">
    <source>
        <dbReference type="PROSITE" id="PS50862"/>
    </source>
</evidence>
<dbReference type="FunFam" id="3.30.930.10:FF:000053">
    <property type="entry name" value="Phenylalanyl-tRNA synthetase mitochondrial"/>
    <property type="match status" value="1"/>
</dbReference>
<comment type="catalytic activity">
    <reaction evidence="12">
        <text>a diacylglycerol + H2O = a monoacylglycerol + a fatty acid + H(+)</text>
        <dbReference type="Rhea" id="RHEA:32731"/>
        <dbReference type="ChEBI" id="CHEBI:15377"/>
        <dbReference type="ChEBI" id="CHEBI:15378"/>
        <dbReference type="ChEBI" id="CHEBI:17408"/>
        <dbReference type="ChEBI" id="CHEBI:18035"/>
        <dbReference type="ChEBI" id="CHEBI:28868"/>
    </reaction>
</comment>